<gene>
    <name evidence="1" type="ORF">HD842_004734</name>
</gene>
<sequence length="179" mass="19925">MSDFIEIDVASGSWQPLPDDPDDASVVGCASIMQRANASVRGSYTVENGRRYCLFWTDKHELVFMTPDSHYIRLFRREANGALTNLAPQLHVQLEPATDGDGRDMPGMSRFTLHDPEGGSTHEVIYDAAAYVRQFGMASMMSFIPDEDLGDWDFFVGARQGLDELKALAHADRVAGEHR</sequence>
<dbReference type="RefSeq" id="WP_183558516.1">
    <property type="nucleotide sequence ID" value="NZ_JACHBX010000006.1"/>
</dbReference>
<comment type="caution">
    <text evidence="1">The sequence shown here is derived from an EMBL/GenBank/DDBJ whole genome shotgun (WGS) entry which is preliminary data.</text>
</comment>
<evidence type="ECO:0000313" key="2">
    <source>
        <dbReference type="Proteomes" id="UP000540787"/>
    </source>
</evidence>
<dbReference type="Proteomes" id="UP000540787">
    <property type="component" value="Unassembled WGS sequence"/>
</dbReference>
<organism evidence="1 2">
    <name type="scientific">Massilia aurea</name>
    <dbReference type="NCBI Taxonomy" id="373040"/>
    <lineage>
        <taxon>Bacteria</taxon>
        <taxon>Pseudomonadati</taxon>
        <taxon>Pseudomonadota</taxon>
        <taxon>Betaproteobacteria</taxon>
        <taxon>Burkholderiales</taxon>
        <taxon>Oxalobacteraceae</taxon>
        <taxon>Telluria group</taxon>
        <taxon>Massilia</taxon>
    </lineage>
</organism>
<name>A0A7X0CGP7_9BURK</name>
<protein>
    <submittedName>
        <fullName evidence="1">Uncharacterized protein</fullName>
    </submittedName>
</protein>
<evidence type="ECO:0000313" key="1">
    <source>
        <dbReference type="EMBL" id="MBB6136556.1"/>
    </source>
</evidence>
<keyword evidence="2" id="KW-1185">Reference proteome</keyword>
<proteinExistence type="predicted"/>
<reference evidence="1 2" key="1">
    <citation type="submission" date="2020-08" db="EMBL/GenBank/DDBJ databases">
        <title>The Agave Microbiome: Exploring the role of microbial communities in plant adaptations to desert environments.</title>
        <authorList>
            <person name="Partida-Martinez L.P."/>
        </authorList>
    </citation>
    <scope>NUCLEOTIDE SEQUENCE [LARGE SCALE GENOMIC DNA]</scope>
    <source>
        <strain evidence="1 2">AT3.2</strain>
    </source>
</reference>
<accession>A0A7X0CGP7</accession>
<dbReference type="EMBL" id="JACHBX010000006">
    <property type="protein sequence ID" value="MBB6136556.1"/>
    <property type="molecule type" value="Genomic_DNA"/>
</dbReference>
<dbReference type="AlphaFoldDB" id="A0A7X0CGP7"/>